<keyword evidence="3 11" id="KW-0132">Cell division</keyword>
<sequence length="119" mass="13802">MAIGIRDLSTSRTRHRPVTLADGKDSFLTGKRLLVLISLVLITALALFYLWQSWQWVYWLNQLHQAEAKRDQLQAENDQLKFEIAQAFSLARIEQIATQRLGMIRPTLKYLLLPPPFQP</sequence>
<keyword evidence="7" id="KW-0131">Cell cycle</keyword>
<evidence type="ECO:0000256" key="5">
    <source>
        <dbReference type="ARBA" id="ARBA00022989"/>
    </source>
</evidence>
<accession>A0A1F5UPQ0</accession>
<dbReference type="AlphaFoldDB" id="A0A1F5UPQ0"/>
<name>A0A1F5UPQ0_FRAXR</name>
<keyword evidence="5 10" id="KW-1133">Transmembrane helix</keyword>
<feature type="coiled-coil region" evidence="9">
    <location>
        <begin position="63"/>
        <end position="90"/>
    </location>
</feature>
<evidence type="ECO:0000256" key="3">
    <source>
        <dbReference type="ARBA" id="ARBA00022618"/>
    </source>
</evidence>
<dbReference type="GO" id="GO:0051301">
    <property type="term" value="P:cell division"/>
    <property type="evidence" value="ECO:0007669"/>
    <property type="project" value="UniProtKB-KW"/>
</dbReference>
<keyword evidence="9" id="KW-0175">Coiled coil</keyword>
<dbReference type="NCBIfam" id="TIGR02209">
    <property type="entry name" value="ftsL_broad"/>
    <property type="match status" value="1"/>
</dbReference>
<evidence type="ECO:0000313" key="11">
    <source>
        <dbReference type="EMBL" id="OGF52731.1"/>
    </source>
</evidence>
<evidence type="ECO:0000256" key="8">
    <source>
        <dbReference type="NCBIfam" id="TIGR02209"/>
    </source>
</evidence>
<proteinExistence type="predicted"/>
<comment type="subcellular location">
    <subcellularLocation>
        <location evidence="1">Cell membrane</location>
        <topology evidence="1">Single-pass type II membrane protein</topology>
    </subcellularLocation>
</comment>
<dbReference type="GO" id="GO:0005886">
    <property type="term" value="C:plasma membrane"/>
    <property type="evidence" value="ECO:0007669"/>
    <property type="project" value="UniProtKB-SubCell"/>
</dbReference>
<dbReference type="Pfam" id="PF04999">
    <property type="entry name" value="FtsL"/>
    <property type="match status" value="1"/>
</dbReference>
<gene>
    <name evidence="11" type="ORF">A2Z21_08105</name>
</gene>
<dbReference type="InterPro" id="IPR011922">
    <property type="entry name" value="Cell_div_FtsL"/>
</dbReference>
<protein>
    <recommendedName>
        <fullName evidence="8">Cell division protein FtsL</fullName>
    </recommendedName>
</protein>
<evidence type="ECO:0000256" key="10">
    <source>
        <dbReference type="SAM" id="Phobius"/>
    </source>
</evidence>
<feature type="transmembrane region" description="Helical" evidence="10">
    <location>
        <begin position="33"/>
        <end position="51"/>
    </location>
</feature>
<dbReference type="EMBL" id="MFGX01000130">
    <property type="protein sequence ID" value="OGF52731.1"/>
    <property type="molecule type" value="Genomic_DNA"/>
</dbReference>
<evidence type="ECO:0000256" key="7">
    <source>
        <dbReference type="ARBA" id="ARBA00023306"/>
    </source>
</evidence>
<evidence type="ECO:0000256" key="6">
    <source>
        <dbReference type="ARBA" id="ARBA00023136"/>
    </source>
</evidence>
<evidence type="ECO:0000256" key="9">
    <source>
        <dbReference type="SAM" id="Coils"/>
    </source>
</evidence>
<dbReference type="Proteomes" id="UP000179157">
    <property type="component" value="Unassembled WGS sequence"/>
</dbReference>
<organism evidence="11 12">
    <name type="scientific">Fraserbacteria sp. (strain RBG_16_55_9)</name>
    <dbReference type="NCBI Taxonomy" id="1817864"/>
    <lineage>
        <taxon>Bacteria</taxon>
        <taxon>Candidatus Fraseribacteriota</taxon>
    </lineage>
</organism>
<keyword evidence="6 10" id="KW-0472">Membrane</keyword>
<keyword evidence="4 10" id="KW-0812">Transmembrane</keyword>
<evidence type="ECO:0000256" key="1">
    <source>
        <dbReference type="ARBA" id="ARBA00004401"/>
    </source>
</evidence>
<reference evidence="11 12" key="1">
    <citation type="journal article" date="2016" name="Nat. Commun.">
        <title>Thousands of microbial genomes shed light on interconnected biogeochemical processes in an aquifer system.</title>
        <authorList>
            <person name="Anantharaman K."/>
            <person name="Brown C.T."/>
            <person name="Hug L.A."/>
            <person name="Sharon I."/>
            <person name="Castelle C.J."/>
            <person name="Probst A.J."/>
            <person name="Thomas B.C."/>
            <person name="Singh A."/>
            <person name="Wilkins M.J."/>
            <person name="Karaoz U."/>
            <person name="Brodie E.L."/>
            <person name="Williams K.H."/>
            <person name="Hubbard S.S."/>
            <person name="Banfield J.F."/>
        </authorList>
    </citation>
    <scope>NUCLEOTIDE SEQUENCE [LARGE SCALE GENOMIC DNA]</scope>
    <source>
        <strain evidence="12">RBG_16_55_9</strain>
    </source>
</reference>
<comment type="caution">
    <text evidence="11">The sequence shown here is derived from an EMBL/GenBank/DDBJ whole genome shotgun (WGS) entry which is preliminary data.</text>
</comment>
<keyword evidence="2" id="KW-1003">Cell membrane</keyword>
<evidence type="ECO:0000256" key="2">
    <source>
        <dbReference type="ARBA" id="ARBA00022475"/>
    </source>
</evidence>
<evidence type="ECO:0000313" key="12">
    <source>
        <dbReference type="Proteomes" id="UP000179157"/>
    </source>
</evidence>
<evidence type="ECO:0000256" key="4">
    <source>
        <dbReference type="ARBA" id="ARBA00022692"/>
    </source>
</evidence>